<gene>
    <name evidence="2" type="ORF">ACFSKO_15105</name>
</gene>
<keyword evidence="1" id="KW-0472">Membrane</keyword>
<dbReference type="EMBL" id="JBHUII010000008">
    <property type="protein sequence ID" value="MFD2206955.1"/>
    <property type="molecule type" value="Genomic_DNA"/>
</dbReference>
<evidence type="ECO:0000313" key="2">
    <source>
        <dbReference type="EMBL" id="MFD2206955.1"/>
    </source>
</evidence>
<dbReference type="Proteomes" id="UP001597294">
    <property type="component" value="Unassembled WGS sequence"/>
</dbReference>
<keyword evidence="1" id="KW-0812">Transmembrane</keyword>
<feature type="transmembrane region" description="Helical" evidence="1">
    <location>
        <begin position="54"/>
        <end position="75"/>
    </location>
</feature>
<organism evidence="2 3">
    <name type="scientific">Kiloniella antarctica</name>
    <dbReference type="NCBI Taxonomy" id="1550907"/>
    <lineage>
        <taxon>Bacteria</taxon>
        <taxon>Pseudomonadati</taxon>
        <taxon>Pseudomonadota</taxon>
        <taxon>Alphaproteobacteria</taxon>
        <taxon>Rhodospirillales</taxon>
        <taxon>Kiloniellaceae</taxon>
        <taxon>Kiloniella</taxon>
    </lineage>
</organism>
<proteinExistence type="predicted"/>
<comment type="caution">
    <text evidence="2">The sequence shown here is derived from an EMBL/GenBank/DDBJ whole genome shotgun (WGS) entry which is preliminary data.</text>
</comment>
<dbReference type="RefSeq" id="WP_380253100.1">
    <property type="nucleotide sequence ID" value="NZ_JBHUII010000008.1"/>
</dbReference>
<evidence type="ECO:0008006" key="4">
    <source>
        <dbReference type="Google" id="ProtNLM"/>
    </source>
</evidence>
<protein>
    <recommendedName>
        <fullName evidence="4">Integrase</fullName>
    </recommendedName>
</protein>
<name>A0ABW5BNC1_9PROT</name>
<evidence type="ECO:0000256" key="1">
    <source>
        <dbReference type="SAM" id="Phobius"/>
    </source>
</evidence>
<reference evidence="3" key="1">
    <citation type="journal article" date="2019" name="Int. J. Syst. Evol. Microbiol.">
        <title>The Global Catalogue of Microorganisms (GCM) 10K type strain sequencing project: providing services to taxonomists for standard genome sequencing and annotation.</title>
        <authorList>
            <consortium name="The Broad Institute Genomics Platform"/>
            <consortium name="The Broad Institute Genome Sequencing Center for Infectious Disease"/>
            <person name="Wu L."/>
            <person name="Ma J."/>
        </authorList>
    </citation>
    <scope>NUCLEOTIDE SEQUENCE [LARGE SCALE GENOMIC DNA]</scope>
    <source>
        <strain evidence="3">CGMCC 4.7192</strain>
    </source>
</reference>
<keyword evidence="3" id="KW-1185">Reference proteome</keyword>
<keyword evidence="1" id="KW-1133">Transmembrane helix</keyword>
<accession>A0ABW5BNC1</accession>
<evidence type="ECO:0000313" key="3">
    <source>
        <dbReference type="Proteomes" id="UP001597294"/>
    </source>
</evidence>
<sequence>MVGRVIQIVLLCFVVGVILAAFNTDALGLMNWVVENFQKVIDSTREFIDWGGRYILLGAGLVLPIVAINFLISFIKKRRSSQGNE</sequence>